<dbReference type="GO" id="GO:0003950">
    <property type="term" value="F:NAD+ poly-ADP-ribosyltransferase activity"/>
    <property type="evidence" value="ECO:0007669"/>
    <property type="project" value="UniProtKB-EC"/>
</dbReference>
<evidence type="ECO:0000256" key="3">
    <source>
        <dbReference type="ARBA" id="ARBA00022679"/>
    </source>
</evidence>
<keyword evidence="4" id="KW-0520">NAD</keyword>
<accession>A0AAD8H6C1</accession>
<evidence type="ECO:0000256" key="2">
    <source>
        <dbReference type="ARBA" id="ARBA00022676"/>
    </source>
</evidence>
<protein>
    <recommendedName>
        <fullName evidence="1">NAD(+) ADP-ribosyltransferase</fullName>
        <ecNumber evidence="1">2.4.2.30</ecNumber>
    </recommendedName>
</protein>
<evidence type="ECO:0000256" key="4">
    <source>
        <dbReference type="ARBA" id="ARBA00023027"/>
    </source>
</evidence>
<name>A0AAD8H6C1_9APIA</name>
<dbReference type="GO" id="GO:0070212">
    <property type="term" value="P:protein poly-ADP-ribosylation"/>
    <property type="evidence" value="ECO:0007669"/>
    <property type="project" value="TreeGrafter"/>
</dbReference>
<dbReference type="InterPro" id="IPR036930">
    <property type="entry name" value="WGR_dom_sf"/>
</dbReference>
<dbReference type="PANTHER" id="PTHR10459:SF60">
    <property type="entry name" value="POLY [ADP-RIBOSE] POLYMERASE 2"/>
    <property type="match status" value="1"/>
</dbReference>
<proteinExistence type="predicted"/>
<reference evidence="7" key="1">
    <citation type="submission" date="2023-02" db="EMBL/GenBank/DDBJ databases">
        <title>Genome of toxic invasive species Heracleum sosnowskyi carries increased number of genes despite the absence of recent whole-genome duplications.</title>
        <authorList>
            <person name="Schelkunov M."/>
            <person name="Shtratnikova V."/>
            <person name="Makarenko M."/>
            <person name="Klepikova A."/>
            <person name="Omelchenko D."/>
            <person name="Novikova G."/>
            <person name="Obukhova E."/>
            <person name="Bogdanov V."/>
            <person name="Penin A."/>
            <person name="Logacheva M."/>
        </authorList>
    </citation>
    <scope>NUCLEOTIDE SEQUENCE</scope>
    <source>
        <strain evidence="7">Hsosn_3</strain>
        <tissue evidence="7">Leaf</tissue>
    </source>
</reference>
<sequence length="129" mass="15340">MERFISDCFPGLQIVVSGLRHYIALSDEIKLQYHVLQRGDEIYDAMYKVYNRWGRVGIKGQDKLHDPYTSLECAIQEFEQKFFAKTKNQWSCRIDFVCYPKCYRWLEMDYTETDKESDVLAKQTSVTDI</sequence>
<dbReference type="EMBL" id="JAUIZM010000010">
    <property type="protein sequence ID" value="KAK1362017.1"/>
    <property type="molecule type" value="Genomic_DNA"/>
</dbReference>
<evidence type="ECO:0000313" key="8">
    <source>
        <dbReference type="Proteomes" id="UP001237642"/>
    </source>
</evidence>
<evidence type="ECO:0000313" key="7">
    <source>
        <dbReference type="EMBL" id="KAK1362017.1"/>
    </source>
</evidence>
<dbReference type="AlphaFoldDB" id="A0AAD8H6C1"/>
<comment type="catalytic activity">
    <reaction evidence="5">
        <text>NAD(+) + (ADP-D-ribosyl)n-acceptor = nicotinamide + (ADP-D-ribosyl)n+1-acceptor + H(+).</text>
        <dbReference type="EC" id="2.4.2.30"/>
    </reaction>
</comment>
<dbReference type="InterPro" id="IPR008893">
    <property type="entry name" value="WGR_domain"/>
</dbReference>
<dbReference type="GO" id="GO:0005730">
    <property type="term" value="C:nucleolus"/>
    <property type="evidence" value="ECO:0007669"/>
    <property type="project" value="TreeGrafter"/>
</dbReference>
<organism evidence="7 8">
    <name type="scientific">Heracleum sosnowskyi</name>
    <dbReference type="NCBI Taxonomy" id="360622"/>
    <lineage>
        <taxon>Eukaryota</taxon>
        <taxon>Viridiplantae</taxon>
        <taxon>Streptophyta</taxon>
        <taxon>Embryophyta</taxon>
        <taxon>Tracheophyta</taxon>
        <taxon>Spermatophyta</taxon>
        <taxon>Magnoliopsida</taxon>
        <taxon>eudicotyledons</taxon>
        <taxon>Gunneridae</taxon>
        <taxon>Pentapetalae</taxon>
        <taxon>asterids</taxon>
        <taxon>campanulids</taxon>
        <taxon>Apiales</taxon>
        <taxon>Apiaceae</taxon>
        <taxon>Apioideae</taxon>
        <taxon>apioid superclade</taxon>
        <taxon>Tordylieae</taxon>
        <taxon>Tordyliinae</taxon>
        <taxon>Heracleum</taxon>
    </lineage>
</organism>
<reference evidence="7" key="2">
    <citation type="submission" date="2023-05" db="EMBL/GenBank/DDBJ databases">
        <authorList>
            <person name="Schelkunov M.I."/>
        </authorList>
    </citation>
    <scope>NUCLEOTIDE SEQUENCE</scope>
    <source>
        <strain evidence="7">Hsosn_3</strain>
        <tissue evidence="7">Leaf</tissue>
    </source>
</reference>
<feature type="domain" description="WGR" evidence="6">
    <location>
        <begin position="1"/>
        <end position="103"/>
    </location>
</feature>
<evidence type="ECO:0000259" key="6">
    <source>
        <dbReference type="PROSITE" id="PS51977"/>
    </source>
</evidence>
<keyword evidence="8" id="KW-1185">Reference proteome</keyword>
<dbReference type="GO" id="GO:0006302">
    <property type="term" value="P:double-strand break repair"/>
    <property type="evidence" value="ECO:0007669"/>
    <property type="project" value="TreeGrafter"/>
</dbReference>
<dbReference type="InterPro" id="IPR050800">
    <property type="entry name" value="ARTD/PARP"/>
</dbReference>
<evidence type="ECO:0000256" key="1">
    <source>
        <dbReference type="ARBA" id="ARBA00012020"/>
    </source>
</evidence>
<dbReference type="PROSITE" id="PS51977">
    <property type="entry name" value="WGR"/>
    <property type="match status" value="1"/>
</dbReference>
<gene>
    <name evidence="7" type="ORF">POM88_046491</name>
</gene>
<dbReference type="Proteomes" id="UP001237642">
    <property type="component" value="Unassembled WGS sequence"/>
</dbReference>
<dbReference type="GO" id="GO:1990404">
    <property type="term" value="F:NAD+-protein mono-ADP-ribosyltransferase activity"/>
    <property type="evidence" value="ECO:0007669"/>
    <property type="project" value="TreeGrafter"/>
</dbReference>
<dbReference type="EC" id="2.4.2.30" evidence="1"/>
<keyword evidence="3" id="KW-0808">Transferase</keyword>
<dbReference type="SMART" id="SM00773">
    <property type="entry name" value="WGR"/>
    <property type="match status" value="1"/>
</dbReference>
<evidence type="ECO:0000256" key="5">
    <source>
        <dbReference type="ARBA" id="ARBA00033987"/>
    </source>
</evidence>
<dbReference type="SUPFAM" id="SSF142921">
    <property type="entry name" value="WGR domain-like"/>
    <property type="match status" value="1"/>
</dbReference>
<dbReference type="PANTHER" id="PTHR10459">
    <property type="entry name" value="DNA LIGASE"/>
    <property type="match status" value="1"/>
</dbReference>
<keyword evidence="2" id="KW-0328">Glycosyltransferase</keyword>
<comment type="caution">
    <text evidence="7">The sequence shown here is derived from an EMBL/GenBank/DDBJ whole genome shotgun (WGS) entry which is preliminary data.</text>
</comment>
<dbReference type="Pfam" id="PF05406">
    <property type="entry name" value="WGR"/>
    <property type="match status" value="1"/>
</dbReference>